<dbReference type="EMBL" id="JAATVY010000012">
    <property type="protein sequence ID" value="NJC71637.1"/>
    <property type="molecule type" value="Genomic_DNA"/>
</dbReference>
<keyword evidence="8" id="KW-0800">Toxin</keyword>
<dbReference type="InterPro" id="IPR022907">
    <property type="entry name" value="VapC_family"/>
</dbReference>
<evidence type="ECO:0000259" key="9">
    <source>
        <dbReference type="Pfam" id="PF01850"/>
    </source>
</evidence>
<evidence type="ECO:0000256" key="2">
    <source>
        <dbReference type="ARBA" id="ARBA00022649"/>
    </source>
</evidence>
<dbReference type="PANTHER" id="PTHR33653:SF1">
    <property type="entry name" value="RIBONUCLEASE VAPC2"/>
    <property type="match status" value="1"/>
</dbReference>
<organism evidence="10 11">
    <name type="scientific">Planosporangium thailandense</name>
    <dbReference type="NCBI Taxonomy" id="765197"/>
    <lineage>
        <taxon>Bacteria</taxon>
        <taxon>Bacillati</taxon>
        <taxon>Actinomycetota</taxon>
        <taxon>Actinomycetes</taxon>
        <taxon>Micromonosporales</taxon>
        <taxon>Micromonosporaceae</taxon>
        <taxon>Planosporangium</taxon>
    </lineage>
</organism>
<evidence type="ECO:0000256" key="6">
    <source>
        <dbReference type="ARBA" id="ARBA00022842"/>
    </source>
</evidence>
<evidence type="ECO:0000256" key="3">
    <source>
        <dbReference type="ARBA" id="ARBA00022722"/>
    </source>
</evidence>
<comment type="cofactor">
    <cofactor evidence="1 8">
        <name>Mg(2+)</name>
        <dbReference type="ChEBI" id="CHEBI:18420"/>
    </cofactor>
</comment>
<evidence type="ECO:0000256" key="8">
    <source>
        <dbReference type="HAMAP-Rule" id="MF_00265"/>
    </source>
</evidence>
<comment type="function">
    <text evidence="8">Toxic component of a toxin-antitoxin (TA) system. An RNase.</text>
</comment>
<keyword evidence="11" id="KW-1185">Reference proteome</keyword>
<protein>
    <recommendedName>
        <fullName evidence="8">Ribonuclease VapC</fullName>
        <shortName evidence="8">RNase VapC</shortName>
        <ecNumber evidence="8">3.1.-.-</ecNumber>
    </recommendedName>
    <alternativeName>
        <fullName evidence="8">Toxin VapC</fullName>
    </alternativeName>
</protein>
<dbReference type="CDD" id="cd18755">
    <property type="entry name" value="PIN_MtVapC3_VapC21-like"/>
    <property type="match status" value="1"/>
</dbReference>
<evidence type="ECO:0000313" key="10">
    <source>
        <dbReference type="EMBL" id="NJC71637.1"/>
    </source>
</evidence>
<keyword evidence="6 8" id="KW-0460">Magnesium</keyword>
<name>A0ABX0Y2I0_9ACTN</name>
<comment type="similarity">
    <text evidence="7 8">Belongs to the PINc/VapC protein family.</text>
</comment>
<keyword evidence="3 8" id="KW-0540">Nuclease</keyword>
<keyword evidence="4 8" id="KW-0479">Metal-binding</keyword>
<evidence type="ECO:0000256" key="1">
    <source>
        <dbReference type="ARBA" id="ARBA00001946"/>
    </source>
</evidence>
<feature type="domain" description="PIN" evidence="9">
    <location>
        <begin position="7"/>
        <end position="124"/>
    </location>
</feature>
<dbReference type="InterPro" id="IPR029060">
    <property type="entry name" value="PIN-like_dom_sf"/>
</dbReference>
<reference evidence="10 11" key="1">
    <citation type="submission" date="2020-03" db="EMBL/GenBank/DDBJ databases">
        <title>WGS of the type strain of Planosporangium spp.</title>
        <authorList>
            <person name="Thawai C."/>
        </authorList>
    </citation>
    <scope>NUCLEOTIDE SEQUENCE [LARGE SCALE GENOMIC DNA]</scope>
    <source>
        <strain evidence="10 11">TBRC 5610</strain>
    </source>
</reference>
<dbReference type="SUPFAM" id="SSF88723">
    <property type="entry name" value="PIN domain-like"/>
    <property type="match status" value="1"/>
</dbReference>
<dbReference type="InterPro" id="IPR050556">
    <property type="entry name" value="Type_II_TA_system_RNase"/>
</dbReference>
<dbReference type="Proteomes" id="UP000722989">
    <property type="component" value="Unassembled WGS sequence"/>
</dbReference>
<comment type="caution">
    <text evidence="10">The sequence shown here is derived from an EMBL/GenBank/DDBJ whole genome shotgun (WGS) entry which is preliminary data.</text>
</comment>
<dbReference type="PANTHER" id="PTHR33653">
    <property type="entry name" value="RIBONUCLEASE VAPC2"/>
    <property type="match status" value="1"/>
</dbReference>
<dbReference type="Pfam" id="PF01850">
    <property type="entry name" value="PIN"/>
    <property type="match status" value="1"/>
</dbReference>
<evidence type="ECO:0000256" key="7">
    <source>
        <dbReference type="ARBA" id="ARBA00038093"/>
    </source>
</evidence>
<evidence type="ECO:0000313" key="11">
    <source>
        <dbReference type="Proteomes" id="UP000722989"/>
    </source>
</evidence>
<feature type="binding site" evidence="8">
    <location>
        <position position="10"/>
    </location>
    <ligand>
        <name>Mg(2+)</name>
        <dbReference type="ChEBI" id="CHEBI:18420"/>
    </ligand>
</feature>
<dbReference type="HAMAP" id="MF_00265">
    <property type="entry name" value="VapC_Nob1"/>
    <property type="match status" value="1"/>
</dbReference>
<proteinExistence type="inferred from homology"/>
<keyword evidence="2 8" id="KW-1277">Toxin-antitoxin system</keyword>
<dbReference type="Gene3D" id="3.40.50.1010">
    <property type="entry name" value="5'-nuclease"/>
    <property type="match status" value="1"/>
</dbReference>
<accession>A0ABX0Y2I0</accession>
<feature type="binding site" evidence="8">
    <location>
        <position position="99"/>
    </location>
    <ligand>
        <name>Mg(2+)</name>
        <dbReference type="ChEBI" id="CHEBI:18420"/>
    </ligand>
</feature>
<evidence type="ECO:0000256" key="4">
    <source>
        <dbReference type="ARBA" id="ARBA00022723"/>
    </source>
</evidence>
<dbReference type="InterPro" id="IPR002716">
    <property type="entry name" value="PIN_dom"/>
</dbReference>
<dbReference type="EC" id="3.1.-.-" evidence="8"/>
<keyword evidence="5 8" id="KW-0378">Hydrolase</keyword>
<gene>
    <name evidence="8" type="primary">vapC</name>
    <name evidence="10" type="ORF">HC031_18205</name>
</gene>
<evidence type="ECO:0000256" key="5">
    <source>
        <dbReference type="ARBA" id="ARBA00022801"/>
    </source>
</evidence>
<sequence>MMAGAVYLADTSVYVLQGRHPRVRRRFETLLSEGRLAACQMTALEYLNNAPDPKGYEILWGALHGHRWIDVTTEAMDRALAVHRELAATSQHRHFRLPDLIIAATAELHGATVLHYDADYDRIAAITGQPVEWVAPKGSL</sequence>